<sequence>MPIGREGNVKWVDGFRGLASSLVVLTHLSRAFDLLLFDSTDNDHAKPRVVQYPFIRVLFQGRIGVSVFAMVTGYVCALKPLRLYRQGQQDVAFKSMAKSALSRTPRLVLPATIATTLIWLACQMGAYNTASHCDSWWIRETGPQPTHNFWYAIQALFNTITSTFTHGWNRYDANQWTMLPLLLGSFWVYMFLLATAYVQPRYRMMLSMCLWLYFIQVNDPMFGMQFFFGVFLSEAQNHPTSAQFLSRFPNICRLILCPFFLILGCFIASYPEAHPERVTWARVLHSILSSILPNDSDYSRFASGFGVQLIAIGLHFSPKMRDVLANRAFLWLGKNSFAVYLLHGPLMRSVLAWLVFGFKKLPDTVDGEGKLVHHNTPFPGMMHLYVCLIFWIPFNYGVAHLWTTFVDPWCADVTGKMVRLVVHDENEKTQATLLPS</sequence>
<dbReference type="EMBL" id="CAWUOM010000074">
    <property type="protein sequence ID" value="CAK7270553.1"/>
    <property type="molecule type" value="Genomic_DNA"/>
</dbReference>
<feature type="transmembrane region" description="Helical" evidence="1">
    <location>
        <begin position="337"/>
        <end position="358"/>
    </location>
</feature>
<evidence type="ECO:0000256" key="1">
    <source>
        <dbReference type="SAM" id="Phobius"/>
    </source>
</evidence>
<accession>A0ABP0DSC9</accession>
<name>A0ABP0DSC9_9PEZI</name>
<keyword evidence="1" id="KW-1133">Transmembrane helix</keyword>
<comment type="caution">
    <text evidence="3">The sequence shown here is derived from an EMBL/GenBank/DDBJ whole genome shotgun (WGS) entry which is preliminary data.</text>
</comment>
<feature type="transmembrane region" description="Helical" evidence="1">
    <location>
        <begin position="378"/>
        <end position="398"/>
    </location>
</feature>
<keyword evidence="1" id="KW-0472">Membrane</keyword>
<keyword evidence="1" id="KW-0812">Transmembrane</keyword>
<evidence type="ECO:0000259" key="2">
    <source>
        <dbReference type="Pfam" id="PF01757"/>
    </source>
</evidence>
<feature type="transmembrane region" description="Helical" evidence="1">
    <location>
        <begin position="107"/>
        <end position="129"/>
    </location>
</feature>
<dbReference type="PANTHER" id="PTHR23028:SF128">
    <property type="entry name" value="ACYLTRANSFERASE 3 DOMAIN-CONTAINING PROTEIN"/>
    <property type="match status" value="1"/>
</dbReference>
<organism evidence="3 4">
    <name type="scientific">Sporothrix epigloea</name>
    <dbReference type="NCBI Taxonomy" id="1892477"/>
    <lineage>
        <taxon>Eukaryota</taxon>
        <taxon>Fungi</taxon>
        <taxon>Dikarya</taxon>
        <taxon>Ascomycota</taxon>
        <taxon>Pezizomycotina</taxon>
        <taxon>Sordariomycetes</taxon>
        <taxon>Sordariomycetidae</taxon>
        <taxon>Ophiostomatales</taxon>
        <taxon>Ophiostomataceae</taxon>
        <taxon>Sporothrix</taxon>
    </lineage>
</organism>
<feature type="transmembrane region" description="Helical" evidence="1">
    <location>
        <begin position="210"/>
        <end position="231"/>
    </location>
</feature>
<dbReference type="Proteomes" id="UP001642501">
    <property type="component" value="Unassembled WGS sequence"/>
</dbReference>
<protein>
    <recommendedName>
        <fullName evidence="2">Acyltransferase 3 domain-containing protein</fullName>
    </recommendedName>
</protein>
<feature type="transmembrane region" description="Helical" evidence="1">
    <location>
        <begin position="55"/>
        <end position="77"/>
    </location>
</feature>
<dbReference type="InterPro" id="IPR050879">
    <property type="entry name" value="Acyltransferase_3"/>
</dbReference>
<feature type="transmembrane region" description="Helical" evidence="1">
    <location>
        <begin position="251"/>
        <end position="270"/>
    </location>
</feature>
<evidence type="ECO:0000313" key="4">
    <source>
        <dbReference type="Proteomes" id="UP001642501"/>
    </source>
</evidence>
<dbReference type="PANTHER" id="PTHR23028">
    <property type="entry name" value="ACETYLTRANSFERASE"/>
    <property type="match status" value="1"/>
</dbReference>
<feature type="transmembrane region" description="Helical" evidence="1">
    <location>
        <begin position="179"/>
        <end position="198"/>
    </location>
</feature>
<evidence type="ECO:0000313" key="3">
    <source>
        <dbReference type="EMBL" id="CAK7270553.1"/>
    </source>
</evidence>
<dbReference type="Pfam" id="PF01757">
    <property type="entry name" value="Acyl_transf_3"/>
    <property type="match status" value="1"/>
</dbReference>
<dbReference type="InterPro" id="IPR002656">
    <property type="entry name" value="Acyl_transf_3_dom"/>
</dbReference>
<proteinExistence type="predicted"/>
<feature type="domain" description="Acyltransferase 3" evidence="2">
    <location>
        <begin position="10"/>
        <end position="354"/>
    </location>
</feature>
<gene>
    <name evidence="3" type="ORF">SEPCBS57363_004161</name>
</gene>
<keyword evidence="4" id="KW-1185">Reference proteome</keyword>
<reference evidence="3 4" key="1">
    <citation type="submission" date="2024-01" db="EMBL/GenBank/DDBJ databases">
        <authorList>
            <person name="Allen C."/>
            <person name="Tagirdzhanova G."/>
        </authorList>
    </citation>
    <scope>NUCLEOTIDE SEQUENCE [LARGE SCALE GENOMIC DNA]</scope>
    <source>
        <strain evidence="3 4">CBS 573.63</strain>
    </source>
</reference>